<evidence type="ECO:0000256" key="1">
    <source>
        <dbReference type="ARBA" id="ARBA00004613"/>
    </source>
</evidence>
<dbReference type="SUPFAM" id="SSF63825">
    <property type="entry name" value="YWTD domain"/>
    <property type="match status" value="1"/>
</dbReference>
<keyword evidence="5" id="KW-1185">Reference proteome</keyword>
<feature type="signal peptide" evidence="4">
    <location>
        <begin position="1"/>
        <end position="27"/>
    </location>
</feature>
<dbReference type="InterPro" id="IPR017996">
    <property type="entry name" value="MRJP/yellow-related"/>
</dbReference>
<comment type="subcellular location">
    <subcellularLocation>
        <location evidence="1">Secreted</location>
    </subcellularLocation>
</comment>
<dbReference type="PANTHER" id="PTHR10009:SF18">
    <property type="entry name" value="PROTEIN YELLOW-LIKE PROTEIN"/>
    <property type="match status" value="1"/>
</dbReference>
<dbReference type="PANTHER" id="PTHR10009">
    <property type="entry name" value="PROTEIN YELLOW-RELATED"/>
    <property type="match status" value="1"/>
</dbReference>
<evidence type="ECO:0000256" key="3">
    <source>
        <dbReference type="ARBA" id="ARBA00022525"/>
    </source>
</evidence>
<organism evidence="5 6">
    <name type="scientific">Aplysia californica</name>
    <name type="common">California sea hare</name>
    <dbReference type="NCBI Taxonomy" id="6500"/>
    <lineage>
        <taxon>Eukaryota</taxon>
        <taxon>Metazoa</taxon>
        <taxon>Spiralia</taxon>
        <taxon>Lophotrochozoa</taxon>
        <taxon>Mollusca</taxon>
        <taxon>Gastropoda</taxon>
        <taxon>Heterobranchia</taxon>
        <taxon>Euthyneura</taxon>
        <taxon>Tectipleura</taxon>
        <taxon>Aplysiida</taxon>
        <taxon>Aplysioidea</taxon>
        <taxon>Aplysiidae</taxon>
        <taxon>Aplysia</taxon>
    </lineage>
</organism>
<proteinExistence type="inferred from homology"/>
<comment type="similarity">
    <text evidence="2">Belongs to the major royal jelly protein family.</text>
</comment>
<name>A0ABM1A9K4_APLCA</name>
<gene>
    <name evidence="6" type="primary">LOC101855372</name>
</gene>
<dbReference type="Pfam" id="PF03022">
    <property type="entry name" value="MRJP"/>
    <property type="match status" value="1"/>
</dbReference>
<evidence type="ECO:0000313" key="6">
    <source>
        <dbReference type="RefSeq" id="XP_012943431.1"/>
    </source>
</evidence>
<reference evidence="6" key="1">
    <citation type="submission" date="2025-08" db="UniProtKB">
        <authorList>
            <consortium name="RefSeq"/>
        </authorList>
    </citation>
    <scope>IDENTIFICATION</scope>
</reference>
<sequence length="448" mass="49987">MTRTGTFSCYFIMAALVLLGPACMTSAVQFGDASLVYQWSALDFVWTSEQVKEEFIKNGSFIVDKNLLAGIKVYKSQVYLTIPRWRTLTGFPVTLAKVVEVQGQHKLSPYPDWASQTIGDCQALQYIQSMEIDPNTGHMYVIDTGRIGLASPNVQPQNLCPAKIVVYDLNTDQQTASYEIPADVVSRDKNFMNDIVLDYVDGKVRYAYISDVAEAKLHIYDFETKTGRNLVDEASMQAEADGSIITINDVNYTFAAGIDGIAMSPDFDYVYYCPLGGYNLYQVPTSTLRNGGTSGIRLLGRKVSQSDGLVYSSKRLYYGGLGTNAVYFWNSEKDTTDQNVDIGQANLTTQTQLVQNDETMQWPDTFAIDEEGWLWFVSNRLHLFSTGTMNLTGSEVNMRVWKVFINETSYLHGAHTRTASRGVGLTTAMTAIYVTSVCVVVSVVCRWW</sequence>
<keyword evidence="4" id="KW-0732">Signal</keyword>
<accession>A0ABM1A9K4</accession>
<dbReference type="Proteomes" id="UP000694888">
    <property type="component" value="Unplaced"/>
</dbReference>
<keyword evidence="3" id="KW-0964">Secreted</keyword>
<feature type="chain" id="PRO_5046174993" evidence="4">
    <location>
        <begin position="28"/>
        <end position="448"/>
    </location>
</feature>
<evidence type="ECO:0000313" key="5">
    <source>
        <dbReference type="Proteomes" id="UP000694888"/>
    </source>
</evidence>
<evidence type="ECO:0000256" key="2">
    <source>
        <dbReference type="ARBA" id="ARBA00009127"/>
    </source>
</evidence>
<protein>
    <submittedName>
        <fullName evidence="6">Protein yellow</fullName>
    </submittedName>
</protein>
<dbReference type="InterPro" id="IPR011042">
    <property type="entry name" value="6-blade_b-propeller_TolB-like"/>
</dbReference>
<evidence type="ECO:0000256" key="4">
    <source>
        <dbReference type="SAM" id="SignalP"/>
    </source>
</evidence>
<dbReference type="RefSeq" id="XP_012943431.1">
    <property type="nucleotide sequence ID" value="XM_013087977.1"/>
</dbReference>
<dbReference type="GeneID" id="101855372"/>
<dbReference type="Gene3D" id="2.120.10.30">
    <property type="entry name" value="TolB, C-terminal domain"/>
    <property type="match status" value="1"/>
</dbReference>